<dbReference type="AlphaFoldDB" id="A0A917VCU7"/>
<accession>A0A917VCU7</accession>
<evidence type="ECO:0008006" key="4">
    <source>
        <dbReference type="Google" id="ProtNLM"/>
    </source>
</evidence>
<feature type="signal peptide" evidence="1">
    <location>
        <begin position="1"/>
        <end position="28"/>
    </location>
</feature>
<evidence type="ECO:0000313" key="2">
    <source>
        <dbReference type="EMBL" id="GGK63557.1"/>
    </source>
</evidence>
<proteinExistence type="predicted"/>
<dbReference type="Proteomes" id="UP000637788">
    <property type="component" value="Unassembled WGS sequence"/>
</dbReference>
<feature type="chain" id="PRO_5037870192" description="Secreted protein" evidence="1">
    <location>
        <begin position="29"/>
        <end position="114"/>
    </location>
</feature>
<reference evidence="2" key="2">
    <citation type="submission" date="2020-09" db="EMBL/GenBank/DDBJ databases">
        <authorList>
            <person name="Sun Q."/>
            <person name="Ohkuma M."/>
        </authorList>
    </citation>
    <scope>NUCLEOTIDE SEQUENCE</scope>
    <source>
        <strain evidence="2">JCM 3035</strain>
    </source>
</reference>
<reference evidence="2" key="1">
    <citation type="journal article" date="2014" name="Int. J. Syst. Evol. Microbiol.">
        <title>Complete genome sequence of Corynebacterium casei LMG S-19264T (=DSM 44701T), isolated from a smear-ripened cheese.</title>
        <authorList>
            <consortium name="US DOE Joint Genome Institute (JGI-PGF)"/>
            <person name="Walter F."/>
            <person name="Albersmeier A."/>
            <person name="Kalinowski J."/>
            <person name="Ruckert C."/>
        </authorList>
    </citation>
    <scope>NUCLEOTIDE SEQUENCE</scope>
    <source>
        <strain evidence="2">JCM 3035</strain>
    </source>
</reference>
<organism evidence="2 3">
    <name type="scientific">Streptomyces flaveus</name>
    <dbReference type="NCBI Taxonomy" id="66370"/>
    <lineage>
        <taxon>Bacteria</taxon>
        <taxon>Bacillati</taxon>
        <taxon>Actinomycetota</taxon>
        <taxon>Actinomycetes</taxon>
        <taxon>Kitasatosporales</taxon>
        <taxon>Streptomycetaceae</taxon>
        <taxon>Streptomyces</taxon>
        <taxon>Streptomyces aurantiacus group</taxon>
    </lineage>
</organism>
<comment type="caution">
    <text evidence="2">The sequence shown here is derived from an EMBL/GenBank/DDBJ whole genome shotgun (WGS) entry which is preliminary data.</text>
</comment>
<keyword evidence="3" id="KW-1185">Reference proteome</keyword>
<keyword evidence="1" id="KW-0732">Signal</keyword>
<evidence type="ECO:0000256" key="1">
    <source>
        <dbReference type="SAM" id="SignalP"/>
    </source>
</evidence>
<dbReference type="RefSeq" id="WP_189321971.1">
    <property type="nucleotide sequence ID" value="NZ_BMPQ01000005.1"/>
</dbReference>
<protein>
    <recommendedName>
        <fullName evidence="4">Secreted protein</fullName>
    </recommendedName>
</protein>
<gene>
    <name evidence="2" type="ORF">GCM10010094_25490</name>
</gene>
<sequence length="114" mass="12031">MKKLVGRLGMVTALAAVPLVLGTGTAHAAITTVRQGDDYARYWHSSQNLYACDEEGDGNGVYAEYWGSGSKHGEVSDGNGSKDGCGWADVGAISSFRVCEDTSFGNVCSSRVYI</sequence>
<name>A0A917VCU7_9ACTN</name>
<dbReference type="EMBL" id="BMPQ01000005">
    <property type="protein sequence ID" value="GGK63557.1"/>
    <property type="molecule type" value="Genomic_DNA"/>
</dbReference>
<evidence type="ECO:0000313" key="3">
    <source>
        <dbReference type="Proteomes" id="UP000637788"/>
    </source>
</evidence>